<name>W4VC85_9FIRM</name>
<protein>
    <submittedName>
        <fullName evidence="1">Uncharacterized protein</fullName>
    </submittedName>
</protein>
<dbReference type="AlphaFoldDB" id="W4VC85"/>
<reference evidence="1" key="1">
    <citation type="journal article" date="2014" name="Genome Announc.">
        <title>Draft Genome Sequence of Clostridium straminisolvens Strain JCM 21531T, Isolated from a Cellulose-Degrading Bacterial Community.</title>
        <authorList>
            <person name="Yuki M."/>
            <person name="Oshima K."/>
            <person name="Suda W."/>
            <person name="Sakamoto M."/>
            <person name="Kitamura K."/>
            <person name="Iida T."/>
            <person name="Hattori M."/>
            <person name="Ohkuma M."/>
        </authorList>
    </citation>
    <scope>NUCLEOTIDE SEQUENCE [LARGE SCALE GENOMIC DNA]</scope>
    <source>
        <strain evidence="1">JCM 21531</strain>
    </source>
</reference>
<sequence length="292" mass="33155">MHKSFADYHPVLNRIYTVTTDISPRDYNVYNVDNGEFVSYYDSIYHGDYPLDTYFKISPDGNYIFNGSGCIFTCTEDEEQDMRFFFKLDKEFSNIAFDLDHDLFFTSKEDNQINVYDYNTLRRVHSVNSKGNVLNLLFVDGKLLALTDDSKGALTLENVQIDSIINNLPVPTPTPAATLIPVTSNELSVQFDLNMEVKDSVIHPDKEFIYVINNLDELVKIDFKNGQKVSVPLGYNSNCIAFGNGEIYVGFGPQGMIGIYDADTLQYKDRILVKDTFLDIAVGNDGYIYISK</sequence>
<organism evidence="1 2">
    <name type="scientific">Acetivibrio straminisolvens JCM 21531</name>
    <dbReference type="NCBI Taxonomy" id="1294263"/>
    <lineage>
        <taxon>Bacteria</taxon>
        <taxon>Bacillati</taxon>
        <taxon>Bacillota</taxon>
        <taxon>Clostridia</taxon>
        <taxon>Eubacteriales</taxon>
        <taxon>Oscillospiraceae</taxon>
        <taxon>Acetivibrio</taxon>
    </lineage>
</organism>
<accession>W4VC85</accession>
<gene>
    <name evidence="1" type="ORF">JCM21531_4453</name>
</gene>
<comment type="caution">
    <text evidence="1">The sequence shown here is derived from an EMBL/GenBank/DDBJ whole genome shotgun (WGS) entry which is preliminary data.</text>
</comment>
<proteinExistence type="predicted"/>
<dbReference type="EMBL" id="BAVR01000095">
    <property type="protein sequence ID" value="GAE90812.1"/>
    <property type="molecule type" value="Genomic_DNA"/>
</dbReference>
<keyword evidence="2" id="KW-1185">Reference proteome</keyword>
<evidence type="ECO:0000313" key="2">
    <source>
        <dbReference type="Proteomes" id="UP000019109"/>
    </source>
</evidence>
<dbReference type="SUPFAM" id="SSF69322">
    <property type="entry name" value="Tricorn protease domain 2"/>
    <property type="match status" value="1"/>
</dbReference>
<evidence type="ECO:0000313" key="1">
    <source>
        <dbReference type="EMBL" id="GAE90812.1"/>
    </source>
</evidence>
<dbReference type="STRING" id="1294263.JCM21531_4453"/>
<dbReference type="Gene3D" id="2.130.10.10">
    <property type="entry name" value="YVTN repeat-like/Quinoprotein amine dehydrogenase"/>
    <property type="match status" value="2"/>
</dbReference>
<dbReference type="Proteomes" id="UP000019109">
    <property type="component" value="Unassembled WGS sequence"/>
</dbReference>
<dbReference type="InterPro" id="IPR015943">
    <property type="entry name" value="WD40/YVTN_repeat-like_dom_sf"/>
</dbReference>